<gene>
    <name evidence="2" type="ORF">IQ235_18720</name>
</gene>
<comment type="caution">
    <text evidence="2">The sequence shown here is derived from an EMBL/GenBank/DDBJ whole genome shotgun (WGS) entry which is preliminary data.</text>
</comment>
<dbReference type="Proteomes" id="UP000621799">
    <property type="component" value="Unassembled WGS sequence"/>
</dbReference>
<proteinExistence type="predicted"/>
<dbReference type="EMBL" id="JADEXN010000435">
    <property type="protein sequence ID" value="MBE9042796.1"/>
    <property type="molecule type" value="Genomic_DNA"/>
</dbReference>
<feature type="signal peptide" evidence="1">
    <location>
        <begin position="1"/>
        <end position="20"/>
    </location>
</feature>
<name>A0A928W2H5_9CYAN</name>
<dbReference type="RefSeq" id="WP_264322941.1">
    <property type="nucleotide sequence ID" value="NZ_JADEXN010000435.1"/>
</dbReference>
<keyword evidence="3" id="KW-1185">Reference proteome</keyword>
<protein>
    <submittedName>
        <fullName evidence="2">Uncharacterized protein</fullName>
    </submittedName>
</protein>
<evidence type="ECO:0000313" key="2">
    <source>
        <dbReference type="EMBL" id="MBE9042796.1"/>
    </source>
</evidence>
<feature type="chain" id="PRO_5036921464" evidence="1">
    <location>
        <begin position="21"/>
        <end position="100"/>
    </location>
</feature>
<evidence type="ECO:0000313" key="3">
    <source>
        <dbReference type="Proteomes" id="UP000621799"/>
    </source>
</evidence>
<dbReference type="AlphaFoldDB" id="A0A928W2H5"/>
<evidence type="ECO:0000256" key="1">
    <source>
        <dbReference type="SAM" id="SignalP"/>
    </source>
</evidence>
<organism evidence="2 3">
    <name type="scientific">Zarconia navalis LEGE 11467</name>
    <dbReference type="NCBI Taxonomy" id="1828826"/>
    <lineage>
        <taxon>Bacteria</taxon>
        <taxon>Bacillati</taxon>
        <taxon>Cyanobacteriota</taxon>
        <taxon>Cyanophyceae</taxon>
        <taxon>Oscillatoriophycideae</taxon>
        <taxon>Oscillatoriales</taxon>
        <taxon>Oscillatoriales incertae sedis</taxon>
        <taxon>Zarconia</taxon>
        <taxon>Zarconia navalis</taxon>
    </lineage>
</organism>
<sequence>MKIKSAFTAVAASLATFAAAAPSLAVSWVYIGQASTGEAINVDSDSIYEREEGIGFTYSLNDEVITAVAYCSSNQWYAEGYGVYSPQSQATQDMLSYVCQ</sequence>
<reference evidence="2" key="1">
    <citation type="submission" date="2020-10" db="EMBL/GenBank/DDBJ databases">
        <authorList>
            <person name="Castelo-Branco R."/>
            <person name="Eusebio N."/>
            <person name="Adriana R."/>
            <person name="Vieira A."/>
            <person name="Brugerolle De Fraissinette N."/>
            <person name="Rezende De Castro R."/>
            <person name="Schneider M.P."/>
            <person name="Vasconcelos V."/>
            <person name="Leao P.N."/>
        </authorList>
    </citation>
    <scope>NUCLEOTIDE SEQUENCE</scope>
    <source>
        <strain evidence="2">LEGE 11467</strain>
    </source>
</reference>
<accession>A0A928W2H5</accession>
<keyword evidence="1" id="KW-0732">Signal</keyword>